<dbReference type="AlphaFoldDB" id="A0A975GBC3"/>
<dbReference type="EMBL" id="CP060096">
    <property type="protein sequence ID" value="QSZ28017.1"/>
    <property type="molecule type" value="Genomic_DNA"/>
</dbReference>
<evidence type="ECO:0000313" key="1">
    <source>
        <dbReference type="EMBL" id="QSZ28017.1"/>
    </source>
</evidence>
<gene>
    <name evidence="1" type="ORF">ACETAC_03930</name>
</gene>
<organism evidence="1 2">
    <name type="scientific">Aceticella autotrophica</name>
    <dbReference type="NCBI Taxonomy" id="2755338"/>
    <lineage>
        <taxon>Bacteria</taxon>
        <taxon>Bacillati</taxon>
        <taxon>Bacillota</taxon>
        <taxon>Clostridia</taxon>
        <taxon>Thermoanaerobacterales</taxon>
        <taxon>Thermoanaerobacteraceae</taxon>
        <taxon>Aceticella</taxon>
    </lineage>
</organism>
<dbReference type="RefSeq" id="WP_284680743.1">
    <property type="nucleotide sequence ID" value="NZ_CP060096.1"/>
</dbReference>
<dbReference type="Proteomes" id="UP000671913">
    <property type="component" value="Chromosome"/>
</dbReference>
<dbReference type="KEGG" id="aaut:ACETAC_03930"/>
<proteinExistence type="predicted"/>
<reference evidence="1" key="1">
    <citation type="submission" date="2020-08" db="EMBL/GenBank/DDBJ databases">
        <title>Genomic insights into the carbon and energy metabolism of the first obligate autotrophic acetogenic bacterium Aceticella autotrophica gen. nov., sp. nov.</title>
        <authorList>
            <person name="Toshchakov S.V."/>
            <person name="Elcheninov A.G."/>
            <person name="Kublanov I.V."/>
            <person name="Frolov E.N."/>
            <person name="Lebedinsky A.V."/>
        </authorList>
    </citation>
    <scope>NUCLEOTIDE SEQUENCE</scope>
    <source>
        <strain evidence="1">3443-3Ac</strain>
    </source>
</reference>
<protein>
    <submittedName>
        <fullName evidence="1">Uncharacterized protein</fullName>
    </submittedName>
</protein>
<keyword evidence="2" id="KW-1185">Reference proteome</keyword>
<name>A0A975GBC3_9THEO</name>
<accession>A0A975GBC3</accession>
<evidence type="ECO:0000313" key="2">
    <source>
        <dbReference type="Proteomes" id="UP000671913"/>
    </source>
</evidence>
<sequence>MKYGIRKPSLKKSIAARTSLKRFVRHNLGIKAPRGYGWLTNPKKAVYNRVYNKTSVSLFKLLKKFLPF</sequence>